<dbReference type="InterPro" id="IPR012340">
    <property type="entry name" value="NA-bd_OB-fold"/>
</dbReference>
<keyword evidence="9 15" id="KW-0067">ATP-binding</keyword>
<dbReference type="Gene3D" id="3.30.56.10">
    <property type="match status" value="2"/>
</dbReference>
<dbReference type="InterPro" id="IPR045864">
    <property type="entry name" value="aa-tRNA-synth_II/BPL/LPL"/>
</dbReference>
<keyword evidence="7 15" id="KW-0479">Metal-binding</keyword>
<dbReference type="Pfam" id="PF17759">
    <property type="entry name" value="tRNA_synthFbeta"/>
    <property type="match status" value="1"/>
</dbReference>
<sequence length="846" mass="90096">MRVPVSWLTEHLDAGEIGPQELAEAFVRIGMEIEDIQPLGEVTGPVVIGRVAAIEELTGFKKPIRYCRVETGEDDLPADRSADEDASAGDHGPDALKTRGIVCGATNFAEGDLVVVALPGSVLPGGFAIAQRKTYGRVSDGMICSARELGLGDDHNGILVLPPATASPGDDARALLGLDDTVLDVVPTPDRGYALSIRGLARELACALDVPFGDPASLDLPEPEGEAWPVRIEDPSGCSRFVLRRITGLDAGAPTPWWMRRRLMLAGIRSISLAVDVTNYVMLELGHPLHAFDTSSVKGDLVVRRAKPGEKLTPLDDVERTLDPDDMVIADDSGVISLAGTMGGASTEITTESTDVLIEAAHWDPPSISRTARRHKLFSEAAKRFERFTDPQVCAVAVELAARLLRRYGDGSIQPGRTDVGHVEPNLPVTMPIDLPDRVAGVRYDRGVTVRRLGQIGCKVTVGTSDEGIALVTAVPPSWRGDLLQSADLVEEVLRLEGYDSIPSTLPPAPAGAGLTDTQRRRRTVSRALAAAGYVEVLPFPFMSAETWDAFGLPEDDVRRRTVKVQNPLEADKDQMASSLLPGLLETLQRNVSRGFRDLALFHIGQVVLPGAAPVRMPELGVEHRPGDEELAALEAAVPAQPVHVAVVLTGQRQRSGWWGSGEAANWADAVEAARTVGAAAGVELRVRAADLLPWHPGRCAQLMVGDWPVGHAGELHPKVIEALGLPKRTVAMELDLDAIPLPDGRPAPAVSPFPPVLLDVAVVVDAKVPAADLAEAIAAGAGELLEDVALFDVYTGDQIGAGKRSLAYKLRFRAPDRTLTVEEATKARDAAVAEAAARFGAALRG</sequence>
<evidence type="ECO:0000256" key="13">
    <source>
        <dbReference type="ARBA" id="ARBA00023146"/>
    </source>
</evidence>
<dbReference type="HAMAP" id="MF_00283">
    <property type="entry name" value="Phe_tRNA_synth_beta1"/>
    <property type="match status" value="1"/>
</dbReference>
<dbReference type="InterPro" id="IPR020825">
    <property type="entry name" value="Phe-tRNA_synthase-like_B3/B4"/>
</dbReference>
<evidence type="ECO:0000313" key="22">
    <source>
        <dbReference type="Proteomes" id="UP001163203"/>
    </source>
</evidence>
<keyword evidence="4 15" id="KW-0963">Cytoplasm</keyword>
<comment type="subcellular location">
    <subcellularLocation>
        <location evidence="1 15">Cytoplasm</location>
    </subcellularLocation>
</comment>
<evidence type="ECO:0000256" key="11">
    <source>
        <dbReference type="ARBA" id="ARBA00022884"/>
    </source>
</evidence>
<dbReference type="InterPro" id="IPR002547">
    <property type="entry name" value="tRNA-bd_dom"/>
</dbReference>
<keyword evidence="22" id="KW-1185">Reference proteome</keyword>
<dbReference type="SUPFAM" id="SSF50249">
    <property type="entry name" value="Nucleic acid-binding proteins"/>
    <property type="match status" value="1"/>
</dbReference>
<dbReference type="RefSeq" id="WP_268758113.1">
    <property type="nucleotide sequence ID" value="NZ_CP113836.1"/>
</dbReference>
<name>A0ABY7B7B8_9PSEU</name>
<evidence type="ECO:0000256" key="2">
    <source>
        <dbReference type="ARBA" id="ARBA00008653"/>
    </source>
</evidence>
<dbReference type="PANTHER" id="PTHR10947">
    <property type="entry name" value="PHENYLALANYL-TRNA SYNTHETASE BETA CHAIN AND LEUCINE-RICH REPEAT-CONTAINING PROTEIN 47"/>
    <property type="match status" value="1"/>
</dbReference>
<evidence type="ECO:0000313" key="21">
    <source>
        <dbReference type="EMBL" id="WAL68016.1"/>
    </source>
</evidence>
<dbReference type="Pfam" id="PF03483">
    <property type="entry name" value="B3_4"/>
    <property type="match status" value="1"/>
</dbReference>
<feature type="binding site" evidence="15">
    <location>
        <position position="492"/>
    </location>
    <ligand>
        <name>Mg(2+)</name>
        <dbReference type="ChEBI" id="CHEBI:18420"/>
        <note>shared with alpha subunit</note>
    </ligand>
</feature>
<dbReference type="SMART" id="SM00873">
    <property type="entry name" value="B3_4"/>
    <property type="match status" value="1"/>
</dbReference>
<keyword evidence="13 15" id="KW-0030">Aminoacyl-tRNA synthetase</keyword>
<dbReference type="Pfam" id="PF03484">
    <property type="entry name" value="B5"/>
    <property type="match status" value="1"/>
</dbReference>
<dbReference type="InterPro" id="IPR009061">
    <property type="entry name" value="DNA-bd_dom_put_sf"/>
</dbReference>
<evidence type="ECO:0000256" key="8">
    <source>
        <dbReference type="ARBA" id="ARBA00022741"/>
    </source>
</evidence>
<dbReference type="InterPro" id="IPR005121">
    <property type="entry name" value="Fdx_antiC-bd"/>
</dbReference>
<evidence type="ECO:0000256" key="6">
    <source>
        <dbReference type="ARBA" id="ARBA00022598"/>
    </source>
</evidence>
<dbReference type="SUPFAM" id="SSF55681">
    <property type="entry name" value="Class II aaRS and biotin synthetases"/>
    <property type="match status" value="1"/>
</dbReference>
<evidence type="ECO:0000256" key="15">
    <source>
        <dbReference type="HAMAP-Rule" id="MF_00283"/>
    </source>
</evidence>
<dbReference type="Pfam" id="PF01588">
    <property type="entry name" value="tRNA_bind"/>
    <property type="match status" value="1"/>
</dbReference>
<protein>
    <recommendedName>
        <fullName evidence="15">Phenylalanine--tRNA ligase beta subunit</fullName>
        <ecNumber evidence="15">6.1.1.20</ecNumber>
    </recommendedName>
    <alternativeName>
        <fullName evidence="15">Phenylalanyl-tRNA synthetase beta subunit</fullName>
        <shortName evidence="15">PheRS</shortName>
    </alternativeName>
</protein>
<evidence type="ECO:0000256" key="3">
    <source>
        <dbReference type="ARBA" id="ARBA00011209"/>
    </source>
</evidence>
<evidence type="ECO:0000256" key="9">
    <source>
        <dbReference type="ARBA" id="ARBA00022840"/>
    </source>
</evidence>
<dbReference type="EC" id="6.1.1.20" evidence="15"/>
<dbReference type="PROSITE" id="PS51447">
    <property type="entry name" value="FDX_ACB"/>
    <property type="match status" value="1"/>
</dbReference>
<feature type="domain" description="TRNA-binding" evidence="18">
    <location>
        <begin position="40"/>
        <end position="173"/>
    </location>
</feature>
<dbReference type="CDD" id="cd00769">
    <property type="entry name" value="PheRS_beta_core"/>
    <property type="match status" value="1"/>
</dbReference>
<evidence type="ECO:0000256" key="1">
    <source>
        <dbReference type="ARBA" id="ARBA00004496"/>
    </source>
</evidence>
<keyword evidence="12 15" id="KW-0648">Protein biosynthesis</keyword>
<evidence type="ECO:0000259" key="19">
    <source>
        <dbReference type="PROSITE" id="PS51447"/>
    </source>
</evidence>
<dbReference type="InterPro" id="IPR033714">
    <property type="entry name" value="tRNA_bind_bactPheRS"/>
</dbReference>
<dbReference type="InterPro" id="IPR005147">
    <property type="entry name" value="tRNA_synthase_B5-dom"/>
</dbReference>
<feature type="region of interest" description="Disordered" evidence="17">
    <location>
        <begin position="74"/>
        <end position="93"/>
    </location>
</feature>
<feature type="compositionally biased region" description="Basic and acidic residues" evidence="17">
    <location>
        <begin position="74"/>
        <end position="83"/>
    </location>
</feature>
<keyword evidence="10 15" id="KW-0460">Magnesium</keyword>
<dbReference type="PANTHER" id="PTHR10947:SF0">
    <property type="entry name" value="PHENYLALANINE--TRNA LIGASE BETA SUBUNIT"/>
    <property type="match status" value="1"/>
</dbReference>
<evidence type="ECO:0000256" key="7">
    <source>
        <dbReference type="ARBA" id="ARBA00022723"/>
    </source>
</evidence>
<reference evidence="21" key="1">
    <citation type="submission" date="2022-11" db="EMBL/GenBank/DDBJ databases">
        <authorList>
            <person name="Mo P."/>
        </authorList>
    </citation>
    <scope>NUCLEOTIDE SEQUENCE</scope>
    <source>
        <strain evidence="21">HUAS 11-8</strain>
    </source>
</reference>
<dbReference type="InterPro" id="IPR041616">
    <property type="entry name" value="PheRS_beta_core"/>
</dbReference>
<dbReference type="SMART" id="SM00874">
    <property type="entry name" value="B5"/>
    <property type="match status" value="1"/>
</dbReference>
<keyword evidence="5 16" id="KW-0820">tRNA-binding</keyword>
<accession>A0ABY7B7B8</accession>
<keyword evidence="11 16" id="KW-0694">RNA-binding</keyword>
<gene>
    <name evidence="15 21" type="primary">pheT</name>
    <name evidence="21" type="ORF">ORV05_09670</name>
</gene>
<dbReference type="Pfam" id="PF03147">
    <property type="entry name" value="FDX-ACB"/>
    <property type="match status" value="1"/>
</dbReference>
<feature type="domain" description="B5" evidence="20">
    <location>
        <begin position="424"/>
        <end position="504"/>
    </location>
</feature>
<keyword evidence="8 15" id="KW-0547">Nucleotide-binding</keyword>
<feature type="binding site" evidence="15">
    <location>
        <position position="491"/>
    </location>
    <ligand>
        <name>Mg(2+)</name>
        <dbReference type="ChEBI" id="CHEBI:18420"/>
        <note>shared with alpha subunit</note>
    </ligand>
</feature>
<dbReference type="Gene3D" id="3.50.40.10">
    <property type="entry name" value="Phenylalanyl-trna Synthetase, Chain B, domain 3"/>
    <property type="match status" value="1"/>
</dbReference>
<proteinExistence type="inferred from homology"/>
<dbReference type="InterPro" id="IPR045060">
    <property type="entry name" value="Phe-tRNA-ligase_IIc_bsu"/>
</dbReference>
<comment type="similarity">
    <text evidence="2 15">Belongs to the phenylalanyl-tRNA synthetase beta subunit family. Type 1 subfamily.</text>
</comment>
<dbReference type="PROSITE" id="PS50886">
    <property type="entry name" value="TRBD"/>
    <property type="match status" value="1"/>
</dbReference>
<dbReference type="InterPro" id="IPR004532">
    <property type="entry name" value="Phe-tRNA-ligase_IIc_bsu_bact"/>
</dbReference>
<feature type="binding site" evidence="15">
    <location>
        <position position="488"/>
    </location>
    <ligand>
        <name>Mg(2+)</name>
        <dbReference type="ChEBI" id="CHEBI:18420"/>
        <note>shared with alpha subunit</note>
    </ligand>
</feature>
<comment type="subunit">
    <text evidence="3 15">Tetramer of two alpha and two beta subunits.</text>
</comment>
<evidence type="ECO:0000259" key="18">
    <source>
        <dbReference type="PROSITE" id="PS50886"/>
    </source>
</evidence>
<dbReference type="SUPFAM" id="SSF56037">
    <property type="entry name" value="PheT/TilS domain"/>
    <property type="match status" value="1"/>
</dbReference>
<dbReference type="CDD" id="cd02796">
    <property type="entry name" value="tRNA_bind_bactPheRS"/>
    <property type="match status" value="1"/>
</dbReference>
<evidence type="ECO:0000256" key="12">
    <source>
        <dbReference type="ARBA" id="ARBA00022917"/>
    </source>
</evidence>
<dbReference type="Proteomes" id="UP001163203">
    <property type="component" value="Chromosome"/>
</dbReference>
<evidence type="ECO:0000259" key="20">
    <source>
        <dbReference type="PROSITE" id="PS51483"/>
    </source>
</evidence>
<dbReference type="SUPFAM" id="SSF46955">
    <property type="entry name" value="Putative DNA-binding domain"/>
    <property type="match status" value="1"/>
</dbReference>
<comment type="catalytic activity">
    <reaction evidence="14 15">
        <text>tRNA(Phe) + L-phenylalanine + ATP = L-phenylalanyl-tRNA(Phe) + AMP + diphosphate + H(+)</text>
        <dbReference type="Rhea" id="RHEA:19413"/>
        <dbReference type="Rhea" id="RHEA-COMP:9668"/>
        <dbReference type="Rhea" id="RHEA-COMP:9699"/>
        <dbReference type="ChEBI" id="CHEBI:15378"/>
        <dbReference type="ChEBI" id="CHEBI:30616"/>
        <dbReference type="ChEBI" id="CHEBI:33019"/>
        <dbReference type="ChEBI" id="CHEBI:58095"/>
        <dbReference type="ChEBI" id="CHEBI:78442"/>
        <dbReference type="ChEBI" id="CHEBI:78531"/>
        <dbReference type="ChEBI" id="CHEBI:456215"/>
        <dbReference type="EC" id="6.1.1.20"/>
    </reaction>
</comment>
<dbReference type="SMART" id="SM00896">
    <property type="entry name" value="FDX-ACB"/>
    <property type="match status" value="1"/>
</dbReference>
<feature type="binding site" evidence="15">
    <location>
        <position position="482"/>
    </location>
    <ligand>
        <name>Mg(2+)</name>
        <dbReference type="ChEBI" id="CHEBI:18420"/>
        <note>shared with alpha subunit</note>
    </ligand>
</feature>
<evidence type="ECO:0000256" key="5">
    <source>
        <dbReference type="ARBA" id="ARBA00022555"/>
    </source>
</evidence>
<evidence type="ECO:0000256" key="17">
    <source>
        <dbReference type="SAM" id="MobiDB-lite"/>
    </source>
</evidence>
<evidence type="ECO:0000256" key="10">
    <source>
        <dbReference type="ARBA" id="ARBA00022842"/>
    </source>
</evidence>
<evidence type="ECO:0000256" key="14">
    <source>
        <dbReference type="ARBA" id="ARBA00049255"/>
    </source>
</evidence>
<feature type="domain" description="FDX-ACB" evidence="19">
    <location>
        <begin position="752"/>
        <end position="845"/>
    </location>
</feature>
<dbReference type="SUPFAM" id="SSF54991">
    <property type="entry name" value="Anticodon-binding domain of PheRS"/>
    <property type="match status" value="1"/>
</dbReference>
<evidence type="ECO:0000256" key="16">
    <source>
        <dbReference type="PROSITE-ProRule" id="PRU00209"/>
    </source>
</evidence>
<dbReference type="Gene3D" id="3.30.70.380">
    <property type="entry name" value="Ferrodoxin-fold anticodon-binding domain"/>
    <property type="match status" value="1"/>
</dbReference>
<dbReference type="Gene3D" id="3.30.930.10">
    <property type="entry name" value="Bira Bifunctional Protein, Domain 2"/>
    <property type="match status" value="1"/>
</dbReference>
<dbReference type="Gene3D" id="2.40.50.140">
    <property type="entry name" value="Nucleic acid-binding proteins"/>
    <property type="match status" value="1"/>
</dbReference>
<keyword evidence="6 15" id="KW-0436">Ligase</keyword>
<dbReference type="InterPro" id="IPR036690">
    <property type="entry name" value="Fdx_antiC-bd_sf"/>
</dbReference>
<dbReference type="InterPro" id="IPR005146">
    <property type="entry name" value="B3/B4_tRNA-bd"/>
</dbReference>
<evidence type="ECO:0000256" key="4">
    <source>
        <dbReference type="ARBA" id="ARBA00022490"/>
    </source>
</evidence>
<dbReference type="GO" id="GO:0004826">
    <property type="term" value="F:phenylalanine-tRNA ligase activity"/>
    <property type="evidence" value="ECO:0007669"/>
    <property type="project" value="UniProtKB-EC"/>
</dbReference>
<dbReference type="PROSITE" id="PS51483">
    <property type="entry name" value="B5"/>
    <property type="match status" value="1"/>
</dbReference>
<dbReference type="NCBIfam" id="TIGR00472">
    <property type="entry name" value="pheT_bact"/>
    <property type="match status" value="1"/>
</dbReference>
<dbReference type="EMBL" id="CP113836">
    <property type="protein sequence ID" value="WAL68016.1"/>
    <property type="molecule type" value="Genomic_DNA"/>
</dbReference>
<organism evidence="21 22">
    <name type="scientific">Amycolatopsis cynarae</name>
    <dbReference type="NCBI Taxonomy" id="2995223"/>
    <lineage>
        <taxon>Bacteria</taxon>
        <taxon>Bacillati</taxon>
        <taxon>Actinomycetota</taxon>
        <taxon>Actinomycetes</taxon>
        <taxon>Pseudonocardiales</taxon>
        <taxon>Pseudonocardiaceae</taxon>
        <taxon>Amycolatopsis</taxon>
    </lineage>
</organism>
<comment type="cofactor">
    <cofactor evidence="15">
        <name>Mg(2+)</name>
        <dbReference type="ChEBI" id="CHEBI:18420"/>
    </cofactor>
    <text evidence="15">Binds 2 magnesium ions per tetramer.</text>
</comment>